<dbReference type="InterPro" id="IPR000863">
    <property type="entry name" value="Sulfotransferase_dom"/>
</dbReference>
<organism evidence="4 5">
    <name type="scientific">Nitzschia inconspicua</name>
    <dbReference type="NCBI Taxonomy" id="303405"/>
    <lineage>
        <taxon>Eukaryota</taxon>
        <taxon>Sar</taxon>
        <taxon>Stramenopiles</taxon>
        <taxon>Ochrophyta</taxon>
        <taxon>Bacillariophyta</taxon>
        <taxon>Bacillariophyceae</taxon>
        <taxon>Bacillariophycidae</taxon>
        <taxon>Bacillariales</taxon>
        <taxon>Bacillariaceae</taxon>
        <taxon>Nitzschia</taxon>
    </lineage>
</organism>
<dbReference type="Pfam" id="PF00685">
    <property type="entry name" value="Sulfotransfer_1"/>
    <property type="match status" value="1"/>
</dbReference>
<protein>
    <submittedName>
        <fullName evidence="4">Sulfotransferase family protein</fullName>
    </submittedName>
</protein>
<evidence type="ECO:0000259" key="3">
    <source>
        <dbReference type="Pfam" id="PF00685"/>
    </source>
</evidence>
<feature type="compositionally biased region" description="Low complexity" evidence="2">
    <location>
        <begin position="120"/>
        <end position="133"/>
    </location>
</feature>
<evidence type="ECO:0000256" key="2">
    <source>
        <dbReference type="SAM" id="MobiDB-lite"/>
    </source>
</evidence>
<evidence type="ECO:0000313" key="4">
    <source>
        <dbReference type="EMBL" id="KAG7371223.1"/>
    </source>
</evidence>
<feature type="compositionally biased region" description="Basic and acidic residues" evidence="2">
    <location>
        <begin position="1"/>
        <end position="11"/>
    </location>
</feature>
<keyword evidence="5" id="KW-1185">Reference proteome</keyword>
<dbReference type="GO" id="GO:0008146">
    <property type="term" value="F:sulfotransferase activity"/>
    <property type="evidence" value="ECO:0007669"/>
    <property type="project" value="InterPro"/>
</dbReference>
<proteinExistence type="predicted"/>
<evidence type="ECO:0000313" key="5">
    <source>
        <dbReference type="Proteomes" id="UP000693970"/>
    </source>
</evidence>
<gene>
    <name evidence="4" type="ORF">IV203_019793</name>
</gene>
<dbReference type="EMBL" id="JAGRRH010000004">
    <property type="protein sequence ID" value="KAG7371223.1"/>
    <property type="molecule type" value="Genomic_DNA"/>
</dbReference>
<sequence length="359" mass="40571">MTATDSTDHDAAINTTTTTNNKEVRPASPLPEMPLLPITSPDTIQACRNLTVTDRDIFVCSYPKSGTTWIQNLVVRLLAAYVNMELPLDWHLSHSAPFYEVNQYWDAQGGRVPAKTPIQKSGSSSGSSSNGKNDTYRVFNTHLRPHQLPPNAKCVYVMRDGMDVLVSFYHHLVHMNESDGGYTGSPEDFCKDFLNGTIAYGLWEDHIEAWLKETSTARTSSNNGGSILLLHYHEMRQNLKKEATRLSKFLGVADTDMERVLAAALPSCTFDAMKQERWRYTPQSVSWKADPQTGQPYDKFVRTGQVGDGKMFLRDVFTPTLFEKWTDNQERAQRRWQDAGVDPAIIDLYLQLKYSSSPF</sequence>
<reference evidence="4" key="2">
    <citation type="submission" date="2021-04" db="EMBL/GenBank/DDBJ databases">
        <authorList>
            <person name="Podell S."/>
        </authorList>
    </citation>
    <scope>NUCLEOTIDE SEQUENCE</scope>
    <source>
        <strain evidence="4">Hildebrandi</strain>
    </source>
</reference>
<keyword evidence="1" id="KW-0808">Transferase</keyword>
<reference evidence="4" key="1">
    <citation type="journal article" date="2021" name="Sci. Rep.">
        <title>Diploid genomic architecture of Nitzschia inconspicua, an elite biomass production diatom.</title>
        <authorList>
            <person name="Oliver A."/>
            <person name="Podell S."/>
            <person name="Pinowska A."/>
            <person name="Traller J.C."/>
            <person name="Smith S.R."/>
            <person name="McClure R."/>
            <person name="Beliaev A."/>
            <person name="Bohutskyi P."/>
            <person name="Hill E.A."/>
            <person name="Rabines A."/>
            <person name="Zheng H."/>
            <person name="Allen L.Z."/>
            <person name="Kuo A."/>
            <person name="Grigoriev I.V."/>
            <person name="Allen A.E."/>
            <person name="Hazlebeck D."/>
            <person name="Allen E.E."/>
        </authorList>
    </citation>
    <scope>NUCLEOTIDE SEQUENCE</scope>
    <source>
        <strain evidence="4">Hildebrandi</strain>
    </source>
</reference>
<dbReference type="AlphaFoldDB" id="A0A9K3M081"/>
<dbReference type="Proteomes" id="UP000693970">
    <property type="component" value="Unassembled WGS sequence"/>
</dbReference>
<name>A0A9K3M081_9STRA</name>
<feature type="region of interest" description="Disordered" evidence="2">
    <location>
        <begin position="1"/>
        <end position="36"/>
    </location>
</feature>
<comment type="caution">
    <text evidence="4">The sequence shown here is derived from an EMBL/GenBank/DDBJ whole genome shotgun (WGS) entry which is preliminary data.</text>
</comment>
<dbReference type="OrthoDB" id="10262068at2759"/>
<feature type="region of interest" description="Disordered" evidence="2">
    <location>
        <begin position="112"/>
        <end position="136"/>
    </location>
</feature>
<evidence type="ECO:0000256" key="1">
    <source>
        <dbReference type="ARBA" id="ARBA00022679"/>
    </source>
</evidence>
<dbReference type="PANTHER" id="PTHR11783">
    <property type="entry name" value="SULFOTRANSFERASE SULT"/>
    <property type="match status" value="1"/>
</dbReference>
<accession>A0A9K3M081</accession>
<feature type="domain" description="Sulfotransferase" evidence="3">
    <location>
        <begin position="54"/>
        <end position="324"/>
    </location>
</feature>